<sequence length="164" mass="19323">MPNVPSPAKTKKEKRKEQRQRIRKLENLLQKQKELTHLQTKRALRWKAKCKRAKKAKASLKEERDNLKLKEKERYLPYVAPIVAAVVFQALYWKERFWEFGCEKAEEVDSFADLWVGIMQGRNRAAHQIMAEDVIAVLSHCEATLREVMERAFKFLWGISAWGP</sequence>
<feature type="region of interest" description="Disordered" evidence="1">
    <location>
        <begin position="1"/>
        <end position="20"/>
    </location>
</feature>
<dbReference type="EMBL" id="PYWC01000006">
    <property type="protein sequence ID" value="PWW79856.1"/>
    <property type="molecule type" value="Genomic_DNA"/>
</dbReference>
<comment type="caution">
    <text evidence="2">The sequence shown here is derived from an EMBL/GenBank/DDBJ whole genome shotgun (WGS) entry which is preliminary data.</text>
</comment>
<organism evidence="2 3">
    <name type="scientific">Tuber magnatum</name>
    <name type="common">white Piedmont truffle</name>
    <dbReference type="NCBI Taxonomy" id="42249"/>
    <lineage>
        <taxon>Eukaryota</taxon>
        <taxon>Fungi</taxon>
        <taxon>Dikarya</taxon>
        <taxon>Ascomycota</taxon>
        <taxon>Pezizomycotina</taxon>
        <taxon>Pezizomycetes</taxon>
        <taxon>Pezizales</taxon>
        <taxon>Tuberaceae</taxon>
        <taxon>Tuber</taxon>
    </lineage>
</organism>
<gene>
    <name evidence="2" type="ORF">C7212DRAFT_340578</name>
</gene>
<dbReference type="OrthoDB" id="10510899at2759"/>
<dbReference type="AlphaFoldDB" id="A0A317T368"/>
<protein>
    <submittedName>
        <fullName evidence="2">Uncharacterized protein</fullName>
    </submittedName>
</protein>
<accession>A0A317T368</accession>
<reference evidence="2 3" key="1">
    <citation type="submission" date="2018-03" db="EMBL/GenBank/DDBJ databases">
        <title>Genomes of Pezizomycetes fungi and the evolution of truffles.</title>
        <authorList>
            <person name="Murat C."/>
            <person name="Payen T."/>
            <person name="Noel B."/>
            <person name="Kuo A."/>
            <person name="Martin F.M."/>
        </authorList>
    </citation>
    <scope>NUCLEOTIDE SEQUENCE [LARGE SCALE GENOMIC DNA]</scope>
    <source>
        <strain evidence="2">091103-1</strain>
    </source>
</reference>
<name>A0A317T368_9PEZI</name>
<dbReference type="Proteomes" id="UP000246991">
    <property type="component" value="Unassembled WGS sequence"/>
</dbReference>
<proteinExistence type="predicted"/>
<evidence type="ECO:0000256" key="1">
    <source>
        <dbReference type="SAM" id="MobiDB-lite"/>
    </source>
</evidence>
<evidence type="ECO:0000313" key="2">
    <source>
        <dbReference type="EMBL" id="PWW79856.1"/>
    </source>
</evidence>
<evidence type="ECO:0000313" key="3">
    <source>
        <dbReference type="Proteomes" id="UP000246991"/>
    </source>
</evidence>
<keyword evidence="3" id="KW-1185">Reference proteome</keyword>